<evidence type="ECO:0000256" key="3">
    <source>
        <dbReference type="ARBA" id="ARBA00009216"/>
    </source>
</evidence>
<reference evidence="10" key="4">
    <citation type="submission" date="2025-09" db="UniProtKB">
        <authorList>
            <consortium name="Ensembl"/>
        </authorList>
    </citation>
    <scope>IDENTIFICATION</scope>
</reference>
<feature type="domain" description="Pru" evidence="9">
    <location>
        <begin position="18"/>
        <end position="131"/>
    </location>
</feature>
<dbReference type="GO" id="GO:0005737">
    <property type="term" value="C:cytoplasm"/>
    <property type="evidence" value="ECO:0007669"/>
    <property type="project" value="UniProtKB-SubCell"/>
</dbReference>
<evidence type="ECO:0000313" key="11">
    <source>
        <dbReference type="Proteomes" id="UP000008144"/>
    </source>
</evidence>
<dbReference type="InterPro" id="IPR038633">
    <property type="entry name" value="Rpn13/ADRM1_Pru_sf"/>
</dbReference>
<feature type="compositionally biased region" description="Polar residues" evidence="7">
    <location>
        <begin position="126"/>
        <end position="140"/>
    </location>
</feature>
<evidence type="ECO:0000256" key="6">
    <source>
        <dbReference type="ARBA" id="ARBA00023242"/>
    </source>
</evidence>
<dbReference type="OMA" id="SNQRHFF"/>
<proteinExistence type="inferred from homology"/>
<dbReference type="HOGENOM" id="CLU_041798_2_0_1"/>
<evidence type="ECO:0000256" key="2">
    <source>
        <dbReference type="ARBA" id="ARBA00004496"/>
    </source>
</evidence>
<dbReference type="FunFam" id="1.10.2020.20:FF:000001">
    <property type="entry name" value="Proteasomal ubiquitin receptor ADRM1"/>
    <property type="match status" value="1"/>
</dbReference>
<dbReference type="Pfam" id="PF16550">
    <property type="entry name" value="RPN13_C"/>
    <property type="match status" value="1"/>
</dbReference>
<keyword evidence="11" id="KW-1185">Reference proteome</keyword>
<dbReference type="Gene3D" id="1.10.2020.20">
    <property type="match status" value="1"/>
</dbReference>
<evidence type="ECO:0000259" key="9">
    <source>
        <dbReference type="PROSITE" id="PS51917"/>
    </source>
</evidence>
<dbReference type="STRING" id="7719.ENSCINP00000013972"/>
<organism evidence="10 11">
    <name type="scientific">Ciona intestinalis</name>
    <name type="common">Transparent sea squirt</name>
    <name type="synonym">Ascidia intestinalis</name>
    <dbReference type="NCBI Taxonomy" id="7719"/>
    <lineage>
        <taxon>Eukaryota</taxon>
        <taxon>Metazoa</taxon>
        <taxon>Chordata</taxon>
        <taxon>Tunicata</taxon>
        <taxon>Ascidiacea</taxon>
        <taxon>Phlebobranchia</taxon>
        <taxon>Cionidae</taxon>
        <taxon>Ciona</taxon>
    </lineage>
</organism>
<comment type="similarity">
    <text evidence="3">Belongs to the ADRM1 family.</text>
</comment>
<reference evidence="11" key="1">
    <citation type="journal article" date="2002" name="Science">
        <title>The draft genome of Ciona intestinalis: insights into chordate and vertebrate origins.</title>
        <authorList>
            <person name="Dehal P."/>
            <person name="Satou Y."/>
            <person name="Campbell R.K."/>
            <person name="Chapman J."/>
            <person name="Degnan B."/>
            <person name="De Tomaso A."/>
            <person name="Davidson B."/>
            <person name="Di Gregorio A."/>
            <person name="Gelpke M."/>
            <person name="Goodstein D.M."/>
            <person name="Harafuji N."/>
            <person name="Hastings K.E."/>
            <person name="Ho I."/>
            <person name="Hotta K."/>
            <person name="Huang W."/>
            <person name="Kawashima T."/>
            <person name="Lemaire P."/>
            <person name="Martinez D."/>
            <person name="Meinertzhagen I.A."/>
            <person name="Necula S."/>
            <person name="Nonaka M."/>
            <person name="Putnam N."/>
            <person name="Rash S."/>
            <person name="Saiga H."/>
            <person name="Satake M."/>
            <person name="Terry A."/>
            <person name="Yamada L."/>
            <person name="Wang H.G."/>
            <person name="Awazu S."/>
            <person name="Azumi K."/>
            <person name="Boore J."/>
            <person name="Branno M."/>
            <person name="Chin-Bow S."/>
            <person name="DeSantis R."/>
            <person name="Doyle S."/>
            <person name="Francino P."/>
            <person name="Keys D.N."/>
            <person name="Haga S."/>
            <person name="Hayashi H."/>
            <person name="Hino K."/>
            <person name="Imai K.S."/>
            <person name="Inaba K."/>
            <person name="Kano S."/>
            <person name="Kobayashi K."/>
            <person name="Kobayashi M."/>
            <person name="Lee B.I."/>
            <person name="Makabe K.W."/>
            <person name="Manohar C."/>
            <person name="Matassi G."/>
            <person name="Medina M."/>
            <person name="Mochizuki Y."/>
            <person name="Mount S."/>
            <person name="Morishita T."/>
            <person name="Miura S."/>
            <person name="Nakayama A."/>
            <person name="Nishizaka S."/>
            <person name="Nomoto H."/>
            <person name="Ohta F."/>
            <person name="Oishi K."/>
            <person name="Rigoutsos I."/>
            <person name="Sano M."/>
            <person name="Sasaki A."/>
            <person name="Sasakura Y."/>
            <person name="Shoguchi E."/>
            <person name="Shin-i T."/>
            <person name="Spagnuolo A."/>
            <person name="Stainier D."/>
            <person name="Suzuki M.M."/>
            <person name="Tassy O."/>
            <person name="Takatori N."/>
            <person name="Tokuoka M."/>
            <person name="Yagi K."/>
            <person name="Yoshizaki F."/>
            <person name="Wada S."/>
            <person name="Zhang C."/>
            <person name="Hyatt P.D."/>
            <person name="Larimer F."/>
            <person name="Detter C."/>
            <person name="Doggett N."/>
            <person name="Glavina T."/>
            <person name="Hawkins T."/>
            <person name="Richardson P."/>
            <person name="Lucas S."/>
            <person name="Kohara Y."/>
            <person name="Levine M."/>
            <person name="Satoh N."/>
            <person name="Rokhsar D.S."/>
        </authorList>
    </citation>
    <scope>NUCLEOTIDE SEQUENCE [LARGE SCALE GENOMIC DNA]</scope>
</reference>
<evidence type="ECO:0000313" key="10">
    <source>
        <dbReference type="Ensembl" id="ENSCINP00000013972.3"/>
    </source>
</evidence>
<dbReference type="GO" id="GO:0008541">
    <property type="term" value="C:proteasome regulatory particle, lid subcomplex"/>
    <property type="evidence" value="ECO:0000318"/>
    <property type="project" value="GO_Central"/>
</dbReference>
<dbReference type="Gene3D" id="2.30.29.70">
    <property type="entry name" value="Proteasomal ubiquitin receptor Rpn13/ADRM1"/>
    <property type="match status" value="1"/>
</dbReference>
<reference evidence="10" key="2">
    <citation type="journal article" date="2008" name="Genome Biol.">
        <title>Improved genome assembly and evidence-based global gene model set for the chordate Ciona intestinalis: new insight into intron and operon populations.</title>
        <authorList>
            <person name="Satou Y."/>
            <person name="Mineta K."/>
            <person name="Ogasawara M."/>
            <person name="Sasakura Y."/>
            <person name="Shoguchi E."/>
            <person name="Ueno K."/>
            <person name="Yamada L."/>
            <person name="Matsumoto J."/>
            <person name="Wasserscheid J."/>
            <person name="Dewar K."/>
            <person name="Wiley G.B."/>
            <person name="Macmil S.L."/>
            <person name="Roe B.A."/>
            <person name="Zeller R.W."/>
            <person name="Hastings K.E."/>
            <person name="Lemaire P."/>
            <person name="Lindquist E."/>
            <person name="Endo T."/>
            <person name="Hotta K."/>
            <person name="Inaba K."/>
        </authorList>
    </citation>
    <scope>NUCLEOTIDE SEQUENCE [LARGE SCALE GENOMIC DNA]</scope>
    <source>
        <strain evidence="10">wild type</strain>
    </source>
</reference>
<dbReference type="InParanoid" id="F6UMP0"/>
<dbReference type="AlphaFoldDB" id="F6UMP0"/>
<feature type="domain" description="DEUBAD" evidence="8">
    <location>
        <begin position="261"/>
        <end position="373"/>
    </location>
</feature>
<feature type="region of interest" description="Disordered" evidence="7">
    <location>
        <begin position="123"/>
        <end position="152"/>
    </location>
</feature>
<dbReference type="InterPro" id="IPR032368">
    <property type="entry name" value="RPN13_DEUBAD"/>
</dbReference>
<dbReference type="FunCoup" id="F6UMP0">
    <property type="interactions" value="1125"/>
</dbReference>
<dbReference type="GO" id="GO:0070628">
    <property type="term" value="F:proteasome binding"/>
    <property type="evidence" value="ECO:0000318"/>
    <property type="project" value="GO_Central"/>
</dbReference>
<dbReference type="Proteomes" id="UP000008144">
    <property type="component" value="Chromosome 2"/>
</dbReference>
<dbReference type="CDD" id="cd13314">
    <property type="entry name" value="PH_Rpn13"/>
    <property type="match status" value="1"/>
</dbReference>
<dbReference type="InterPro" id="IPR006773">
    <property type="entry name" value="Rpn13/ADRM1"/>
</dbReference>
<feature type="region of interest" description="Disordered" evidence="7">
    <location>
        <begin position="192"/>
        <end position="241"/>
    </location>
</feature>
<evidence type="ECO:0000256" key="4">
    <source>
        <dbReference type="ARBA" id="ARBA00022490"/>
    </source>
</evidence>
<keyword evidence="6" id="KW-0539">Nucleus</keyword>
<dbReference type="PROSITE" id="PS51916">
    <property type="entry name" value="DEUBAD"/>
    <property type="match status" value="1"/>
</dbReference>
<dbReference type="GeneTree" id="ENSGT00390000013839"/>
<keyword evidence="5" id="KW-0647">Proteasome</keyword>
<dbReference type="InterPro" id="IPR038108">
    <property type="entry name" value="RPN13_DEUBAD_sf"/>
</dbReference>
<evidence type="ECO:0000256" key="1">
    <source>
        <dbReference type="ARBA" id="ARBA00004123"/>
    </source>
</evidence>
<dbReference type="PANTHER" id="PTHR12225">
    <property type="entry name" value="ADHESION REGULATING MOLECULE 1 110 KDA CELL MEMBRANE GLYCOPROTEIN"/>
    <property type="match status" value="1"/>
</dbReference>
<dbReference type="PANTHER" id="PTHR12225:SF0">
    <property type="entry name" value="PROTEASOMAL UBIQUITIN RECEPTOR ADRM1"/>
    <property type="match status" value="1"/>
</dbReference>
<dbReference type="EMBL" id="EAAA01001573">
    <property type="status" value="NOT_ANNOTATED_CDS"/>
    <property type="molecule type" value="Genomic_DNA"/>
</dbReference>
<dbReference type="GO" id="GO:0005634">
    <property type="term" value="C:nucleus"/>
    <property type="evidence" value="ECO:0007669"/>
    <property type="project" value="UniProtKB-SubCell"/>
</dbReference>
<evidence type="ECO:0000259" key="8">
    <source>
        <dbReference type="PROSITE" id="PS51916"/>
    </source>
</evidence>
<dbReference type="Pfam" id="PF04683">
    <property type="entry name" value="Rpn13_ADRM1_Pru"/>
    <property type="match status" value="1"/>
</dbReference>
<dbReference type="InterPro" id="IPR044867">
    <property type="entry name" value="DEUBAD_dom"/>
</dbReference>
<dbReference type="FunFam" id="2.30.29.70:FF:000001">
    <property type="entry name" value="Proteasomal ubiquitin receptor ADRM1"/>
    <property type="match status" value="1"/>
</dbReference>
<reference evidence="10" key="3">
    <citation type="submission" date="2025-08" db="UniProtKB">
        <authorList>
            <consortium name="Ensembl"/>
        </authorList>
    </citation>
    <scope>IDENTIFICATION</scope>
</reference>
<dbReference type="PROSITE" id="PS51917">
    <property type="entry name" value="PRU"/>
    <property type="match status" value="1"/>
</dbReference>
<dbReference type="Ensembl" id="ENSCINT00000013972.3">
    <property type="protein sequence ID" value="ENSCINP00000013972.3"/>
    <property type="gene ID" value="ENSCING00000006808.3"/>
</dbReference>
<keyword evidence="4" id="KW-0963">Cytoplasm</keyword>
<dbReference type="InterPro" id="IPR044868">
    <property type="entry name" value="Rpn13/ADRM1_Pru"/>
</dbReference>
<dbReference type="GO" id="GO:0061133">
    <property type="term" value="F:endopeptidase activator activity"/>
    <property type="evidence" value="ECO:0000318"/>
    <property type="project" value="GO_Central"/>
</dbReference>
<evidence type="ECO:0000256" key="5">
    <source>
        <dbReference type="ARBA" id="ARBA00022942"/>
    </source>
</evidence>
<protein>
    <submittedName>
        <fullName evidence="10">Uncharacterized protein</fullName>
    </submittedName>
</protein>
<feature type="compositionally biased region" description="Low complexity" evidence="7">
    <location>
        <begin position="192"/>
        <end position="219"/>
    </location>
</feature>
<sequence>LSSSKLFVAFILGNSARSSSKNLVEFRAGKMHLKGTTVSPDKRKGLVYVYQAEDSLMHFCWKDRTSGRVEDDLIIFPDDCELKKVAQCTTGRVFLLTFKSTSRKLFFWMQEPKTDKDEEFCKKVNDSLNNPPQPGQSSGSGADLGGMDGNIQDLLNNMDQQQLLQLMAGGGLGNLLSPDIVTIICHHILSGRSTSRSSRNQTTSSPRSTTTVTPQRSTVADTIPAPAFSATTTTTTTTASQPGVQLSQLQDILSQMGAPKPEPKHQDINLADAITPAAMIPILADPKVQERLKPFLPEGQEFTSTEQELRETVRSPQLRQAISYFGSALAAGDLAPVLAQFGLPEAAQLAASKGDVEAFAKAMQESEKKPEEEEHMSVD</sequence>
<evidence type="ECO:0000256" key="7">
    <source>
        <dbReference type="SAM" id="MobiDB-lite"/>
    </source>
</evidence>
<comment type="subcellular location">
    <subcellularLocation>
        <location evidence="2">Cytoplasm</location>
    </subcellularLocation>
    <subcellularLocation>
        <location evidence="1">Nucleus</location>
    </subcellularLocation>
</comment>
<name>F6UMP0_CIOIN</name>
<accession>F6UMP0</accession>